<sequence length="104" mass="12130">MGEIGSPVLLPQSCPVRLFSALKSALSGHHFRSNEDMQRAEKKNFLRSLGHRFLPGRFLEIDFMVRQTYQCRWQIYGKIAKSSYFIMPLYSEEPEKLVQECVCK</sequence>
<gene>
    <name evidence="1" type="ORF">AVEN_240685_1</name>
</gene>
<keyword evidence="2" id="KW-1185">Reference proteome</keyword>
<proteinExistence type="predicted"/>
<reference evidence="1 2" key="1">
    <citation type="journal article" date="2019" name="Sci. Rep.">
        <title>Orb-weaving spider Araneus ventricosus genome elucidates the spidroin gene catalogue.</title>
        <authorList>
            <person name="Kono N."/>
            <person name="Nakamura H."/>
            <person name="Ohtoshi R."/>
            <person name="Moran D.A.P."/>
            <person name="Shinohara A."/>
            <person name="Yoshida Y."/>
            <person name="Fujiwara M."/>
            <person name="Mori M."/>
            <person name="Tomita M."/>
            <person name="Arakawa K."/>
        </authorList>
    </citation>
    <scope>NUCLEOTIDE SEQUENCE [LARGE SCALE GENOMIC DNA]</scope>
</reference>
<comment type="caution">
    <text evidence="1">The sequence shown here is derived from an EMBL/GenBank/DDBJ whole genome shotgun (WGS) entry which is preliminary data.</text>
</comment>
<dbReference type="AlphaFoldDB" id="A0A4Y2D454"/>
<evidence type="ECO:0000313" key="2">
    <source>
        <dbReference type="Proteomes" id="UP000499080"/>
    </source>
</evidence>
<dbReference type="EMBL" id="BGPR01000300">
    <property type="protein sequence ID" value="GBM11552.1"/>
    <property type="molecule type" value="Genomic_DNA"/>
</dbReference>
<evidence type="ECO:0000313" key="1">
    <source>
        <dbReference type="EMBL" id="GBM11552.1"/>
    </source>
</evidence>
<dbReference type="Proteomes" id="UP000499080">
    <property type="component" value="Unassembled WGS sequence"/>
</dbReference>
<organism evidence="1 2">
    <name type="scientific">Araneus ventricosus</name>
    <name type="common">Orbweaver spider</name>
    <name type="synonym">Epeira ventricosa</name>
    <dbReference type="NCBI Taxonomy" id="182803"/>
    <lineage>
        <taxon>Eukaryota</taxon>
        <taxon>Metazoa</taxon>
        <taxon>Ecdysozoa</taxon>
        <taxon>Arthropoda</taxon>
        <taxon>Chelicerata</taxon>
        <taxon>Arachnida</taxon>
        <taxon>Araneae</taxon>
        <taxon>Araneomorphae</taxon>
        <taxon>Entelegynae</taxon>
        <taxon>Araneoidea</taxon>
        <taxon>Araneidae</taxon>
        <taxon>Araneus</taxon>
    </lineage>
</organism>
<accession>A0A4Y2D454</accession>
<protein>
    <submittedName>
        <fullName evidence="1">Uncharacterized protein</fullName>
    </submittedName>
</protein>
<name>A0A4Y2D454_ARAVE</name>